<proteinExistence type="predicted"/>
<accession>A0ABR7Q692</accession>
<dbReference type="RefSeq" id="WP_187561136.1">
    <property type="nucleotide sequence ID" value="NZ_JACGWS010000002.1"/>
</dbReference>
<organism evidence="1 2">
    <name type="scientific">Kordia aestuariivivens</name>
    <dbReference type="NCBI Taxonomy" id="2759037"/>
    <lineage>
        <taxon>Bacteria</taxon>
        <taxon>Pseudomonadati</taxon>
        <taxon>Bacteroidota</taxon>
        <taxon>Flavobacteriia</taxon>
        <taxon>Flavobacteriales</taxon>
        <taxon>Flavobacteriaceae</taxon>
        <taxon>Kordia</taxon>
    </lineage>
</organism>
<sequence length="128" mass="15076">MAKVSVEADQVEVLKIKLKILFFSFHFYPLRKNKNSKKKESTEKEKLKKKKTSFRLSTILRVLKSFKVKKFLLNIDTGDCICNSKLYPVFALLNYTVGGFKINYDGRNEMFICMQNRPFRIIKAIINR</sequence>
<gene>
    <name evidence="1" type="ORF">H2O64_05400</name>
</gene>
<comment type="caution">
    <text evidence="1">The sequence shown here is derived from an EMBL/GenBank/DDBJ whole genome shotgun (WGS) entry which is preliminary data.</text>
</comment>
<name>A0ABR7Q692_9FLAO</name>
<reference evidence="1 2" key="1">
    <citation type="submission" date="2020-07" db="EMBL/GenBank/DDBJ databases">
        <title>Description of Kordia aestuariivivens sp. nov., isolated from a tidal flat.</title>
        <authorList>
            <person name="Park S."/>
            <person name="Yoon J.-H."/>
        </authorList>
    </citation>
    <scope>NUCLEOTIDE SEQUENCE [LARGE SCALE GENOMIC DNA]</scope>
    <source>
        <strain evidence="1 2">YSTF-M3</strain>
    </source>
</reference>
<dbReference type="Proteomes" id="UP000619238">
    <property type="component" value="Unassembled WGS sequence"/>
</dbReference>
<evidence type="ECO:0000313" key="2">
    <source>
        <dbReference type="Proteomes" id="UP000619238"/>
    </source>
</evidence>
<keyword evidence="2" id="KW-1185">Reference proteome</keyword>
<protein>
    <submittedName>
        <fullName evidence="1">Uncharacterized protein</fullName>
    </submittedName>
</protein>
<dbReference type="EMBL" id="JACGWS010000002">
    <property type="protein sequence ID" value="MBC8754096.1"/>
    <property type="molecule type" value="Genomic_DNA"/>
</dbReference>
<evidence type="ECO:0000313" key="1">
    <source>
        <dbReference type="EMBL" id="MBC8754096.1"/>
    </source>
</evidence>